<evidence type="ECO:0000313" key="2">
    <source>
        <dbReference type="Proteomes" id="UP001596310"/>
    </source>
</evidence>
<gene>
    <name evidence="1" type="ORF">ACFQHW_10320</name>
</gene>
<dbReference type="RefSeq" id="WP_125601489.1">
    <property type="nucleotide sequence ID" value="NZ_JBHSSM010000023.1"/>
</dbReference>
<accession>A0ABW1UQI6</accession>
<keyword evidence="2" id="KW-1185">Reference proteome</keyword>
<name>A0ABW1UQI6_9LACO</name>
<proteinExistence type="predicted"/>
<sequence length="179" mass="20350">MVNYDVNRGVAKILVTLQNDATEQLSVSFASQILYRDVLVDLLAVTRAVEYRDNARAQDYLKDLLRYFPTTNLSSPMYDGLADRRSNELFEPFHETVADVVSPRANAEYPALACAQVTLRFPLAERRQTVEFYDNQGKQINLGKFIELAHGPYADEHQNRDLVNAYSTVLRDFGLEVLA</sequence>
<dbReference type="Proteomes" id="UP001596310">
    <property type="component" value="Unassembled WGS sequence"/>
</dbReference>
<evidence type="ECO:0000313" key="1">
    <source>
        <dbReference type="EMBL" id="MFC6315956.1"/>
    </source>
</evidence>
<organism evidence="1 2">
    <name type="scientific">Lapidilactobacillus achengensis</name>
    <dbReference type="NCBI Taxonomy" id="2486000"/>
    <lineage>
        <taxon>Bacteria</taxon>
        <taxon>Bacillati</taxon>
        <taxon>Bacillota</taxon>
        <taxon>Bacilli</taxon>
        <taxon>Lactobacillales</taxon>
        <taxon>Lactobacillaceae</taxon>
        <taxon>Lapidilactobacillus</taxon>
    </lineage>
</organism>
<dbReference type="EMBL" id="JBHSSM010000023">
    <property type="protein sequence ID" value="MFC6315956.1"/>
    <property type="molecule type" value="Genomic_DNA"/>
</dbReference>
<protein>
    <submittedName>
        <fullName evidence="1">Uncharacterized protein</fullName>
    </submittedName>
</protein>
<comment type="caution">
    <text evidence="1">The sequence shown here is derived from an EMBL/GenBank/DDBJ whole genome shotgun (WGS) entry which is preliminary data.</text>
</comment>
<reference evidence="2" key="1">
    <citation type="journal article" date="2019" name="Int. J. Syst. Evol. Microbiol.">
        <title>The Global Catalogue of Microorganisms (GCM) 10K type strain sequencing project: providing services to taxonomists for standard genome sequencing and annotation.</title>
        <authorList>
            <consortium name="The Broad Institute Genomics Platform"/>
            <consortium name="The Broad Institute Genome Sequencing Center for Infectious Disease"/>
            <person name="Wu L."/>
            <person name="Ma J."/>
        </authorList>
    </citation>
    <scope>NUCLEOTIDE SEQUENCE [LARGE SCALE GENOMIC DNA]</scope>
    <source>
        <strain evidence="2">CCM 8897</strain>
    </source>
</reference>